<dbReference type="PATRIC" id="fig|1675527.3.peg.2831"/>
<proteinExistence type="predicted"/>
<dbReference type="OrthoDB" id="7658988at2"/>
<name>A0A0J9E4R3_9RHOB</name>
<accession>A0A0J9E4R3</accession>
<comment type="caution">
    <text evidence="1">The sequence shown here is derived from an EMBL/GenBank/DDBJ whole genome shotgun (WGS) entry which is preliminary data.</text>
</comment>
<sequence length="90" mass="10223">MTHNLGEIRLRRKRRAADPMRTYDALPTPLRRWLSQAALPWSPTSARKIWARAQAKGLDHDEALALLSRAETNALARDKRAKGQSTHPTK</sequence>
<dbReference type="RefSeq" id="WP_152912525.1">
    <property type="nucleotide sequence ID" value="NZ_LFTY01000002.1"/>
</dbReference>
<dbReference type="AlphaFoldDB" id="A0A0J9E4R3"/>
<dbReference type="EMBL" id="LFTY01000002">
    <property type="protein sequence ID" value="KMW57736.1"/>
    <property type="molecule type" value="Genomic_DNA"/>
</dbReference>
<keyword evidence="2" id="KW-1185">Reference proteome</keyword>
<evidence type="ECO:0000313" key="1">
    <source>
        <dbReference type="EMBL" id="KMW57736.1"/>
    </source>
</evidence>
<protein>
    <submittedName>
        <fullName evidence="1">Uncharacterized protein</fullName>
    </submittedName>
</protein>
<organism evidence="1 2">
    <name type="scientific">Candidatus Rhodobacter oscarellae</name>
    <dbReference type="NCBI Taxonomy" id="1675527"/>
    <lineage>
        <taxon>Bacteria</taxon>
        <taxon>Pseudomonadati</taxon>
        <taxon>Pseudomonadota</taxon>
        <taxon>Alphaproteobacteria</taxon>
        <taxon>Rhodobacterales</taxon>
        <taxon>Rhodobacter group</taxon>
        <taxon>Rhodobacter</taxon>
    </lineage>
</organism>
<reference evidence="1 2" key="1">
    <citation type="submission" date="2015-06" db="EMBL/GenBank/DDBJ databases">
        <title>Draft genome sequence of an Alphaproteobacteria species associated to the Mediterranean sponge Oscarella lobularis.</title>
        <authorList>
            <person name="Jourda C."/>
            <person name="Santini S."/>
            <person name="Claverie J.-M."/>
        </authorList>
    </citation>
    <scope>NUCLEOTIDE SEQUENCE [LARGE SCALE GENOMIC DNA]</scope>
    <source>
        <strain evidence="1">IGS</strain>
    </source>
</reference>
<dbReference type="InterPro" id="IPR045386">
    <property type="entry name" value="DUF6525"/>
</dbReference>
<dbReference type="Pfam" id="PF20135">
    <property type="entry name" value="DUF6525"/>
    <property type="match status" value="1"/>
</dbReference>
<dbReference type="STRING" id="1675527.AIOL_002703"/>
<evidence type="ECO:0000313" key="2">
    <source>
        <dbReference type="Proteomes" id="UP000037178"/>
    </source>
</evidence>
<gene>
    <name evidence="1" type="ORF">AIOL_002703</name>
</gene>
<dbReference type="Proteomes" id="UP000037178">
    <property type="component" value="Unassembled WGS sequence"/>
</dbReference>